<accession>A0A2W5IID1</accession>
<evidence type="ECO:0000256" key="1">
    <source>
        <dbReference type="SAM" id="Phobius"/>
    </source>
</evidence>
<reference evidence="2 3" key="1">
    <citation type="submission" date="2017-08" db="EMBL/GenBank/DDBJ databases">
        <title>Infants hospitalized years apart are colonized by the same room-sourced microbial strains.</title>
        <authorList>
            <person name="Brooks B."/>
            <person name="Olm M.R."/>
            <person name="Firek B.A."/>
            <person name="Baker R."/>
            <person name="Thomas B.C."/>
            <person name="Morowitz M.J."/>
            <person name="Banfield J.F."/>
        </authorList>
    </citation>
    <scope>NUCLEOTIDE SEQUENCE [LARGE SCALE GENOMIC DNA]</scope>
    <source>
        <strain evidence="2">S2_006_000_R1_57</strain>
    </source>
</reference>
<feature type="transmembrane region" description="Helical" evidence="1">
    <location>
        <begin position="87"/>
        <end position="107"/>
    </location>
</feature>
<sequence>MGLAGVLLIGVIVGWCTAGTAGIWGALLGGLIAGVFELITVIMVLLTRDLSPRVTMAIIMGSWLLKIIIVLVIVASIKHLTFYDRPTFVWVMTAALIVVLAAETVGVKKTQVTYVTPQLEKEDKNHSE</sequence>
<name>A0A2W5IID1_9ACTN</name>
<evidence type="ECO:0000313" key="2">
    <source>
        <dbReference type="EMBL" id="PZP90034.1"/>
    </source>
</evidence>
<keyword evidence="1" id="KW-0472">Membrane</keyword>
<feature type="transmembrane region" description="Helical" evidence="1">
    <location>
        <begin position="54"/>
        <end position="75"/>
    </location>
</feature>
<protein>
    <recommendedName>
        <fullName evidence="4">ATP synthase protein I</fullName>
    </recommendedName>
</protein>
<feature type="transmembrane region" description="Helical" evidence="1">
    <location>
        <begin position="28"/>
        <end position="47"/>
    </location>
</feature>
<comment type="caution">
    <text evidence="2">The sequence shown here is derived from an EMBL/GenBank/DDBJ whole genome shotgun (WGS) entry which is preliminary data.</text>
</comment>
<organism evidence="2 3">
    <name type="scientific">Lawsonella clevelandensis</name>
    <dbReference type="NCBI Taxonomy" id="1528099"/>
    <lineage>
        <taxon>Bacteria</taxon>
        <taxon>Bacillati</taxon>
        <taxon>Actinomycetota</taxon>
        <taxon>Actinomycetes</taxon>
        <taxon>Mycobacteriales</taxon>
        <taxon>Lawsonellaceae</taxon>
        <taxon>Lawsonella</taxon>
    </lineage>
</organism>
<keyword evidence="1" id="KW-0812">Transmembrane</keyword>
<keyword evidence="1" id="KW-1133">Transmembrane helix</keyword>
<evidence type="ECO:0000313" key="3">
    <source>
        <dbReference type="Proteomes" id="UP000248606"/>
    </source>
</evidence>
<dbReference type="Proteomes" id="UP000248606">
    <property type="component" value="Unassembled WGS sequence"/>
</dbReference>
<dbReference type="EMBL" id="QFOZ01000001">
    <property type="protein sequence ID" value="PZP90034.1"/>
    <property type="molecule type" value="Genomic_DNA"/>
</dbReference>
<proteinExistence type="predicted"/>
<gene>
    <name evidence="2" type="ORF">DI579_00790</name>
</gene>
<dbReference type="AlphaFoldDB" id="A0A2W5IID1"/>
<evidence type="ECO:0008006" key="4">
    <source>
        <dbReference type="Google" id="ProtNLM"/>
    </source>
</evidence>